<dbReference type="PANTHER" id="PTHR30273:SF2">
    <property type="entry name" value="PROTEIN FECR"/>
    <property type="match status" value="1"/>
</dbReference>
<dbReference type="Proteomes" id="UP000281028">
    <property type="component" value="Unassembled WGS sequence"/>
</dbReference>
<keyword evidence="4" id="KW-1185">Reference proteome</keyword>
<dbReference type="GO" id="GO:0016989">
    <property type="term" value="F:sigma factor antagonist activity"/>
    <property type="evidence" value="ECO:0007669"/>
    <property type="project" value="TreeGrafter"/>
</dbReference>
<dbReference type="PIRSF" id="PIRSF018266">
    <property type="entry name" value="FecR"/>
    <property type="match status" value="1"/>
</dbReference>
<accession>A0A433WKN2</accession>
<dbReference type="Pfam" id="PF16344">
    <property type="entry name" value="FecR_C"/>
    <property type="match status" value="1"/>
</dbReference>
<proteinExistence type="predicted"/>
<dbReference type="Pfam" id="PF04773">
    <property type="entry name" value="FecR"/>
    <property type="match status" value="1"/>
</dbReference>
<dbReference type="Gene3D" id="2.60.120.1440">
    <property type="match status" value="1"/>
</dbReference>
<dbReference type="InterPro" id="IPR006860">
    <property type="entry name" value="FecR"/>
</dbReference>
<name>A0A433WKN2_9BACT</name>
<feature type="domain" description="Protein FecR C-terminal" evidence="2">
    <location>
        <begin position="263"/>
        <end position="330"/>
    </location>
</feature>
<evidence type="ECO:0000313" key="3">
    <source>
        <dbReference type="EMBL" id="NSL88658.1"/>
    </source>
</evidence>
<gene>
    <name evidence="3" type="ORF">ECE50_017590</name>
</gene>
<organism evidence="3 4">
    <name type="scientific">Chitinophaga solisilvae</name>
    <dbReference type="NCBI Taxonomy" id="1233460"/>
    <lineage>
        <taxon>Bacteria</taxon>
        <taxon>Pseudomonadati</taxon>
        <taxon>Bacteroidota</taxon>
        <taxon>Chitinophagia</taxon>
        <taxon>Chitinophagales</taxon>
        <taxon>Chitinophagaceae</taxon>
        <taxon>Chitinophaga</taxon>
    </lineage>
</organism>
<protein>
    <submittedName>
        <fullName evidence="3">DUF4974 domain-containing protein</fullName>
    </submittedName>
</protein>
<feature type="domain" description="FecR protein" evidence="1">
    <location>
        <begin position="120"/>
        <end position="213"/>
    </location>
</feature>
<evidence type="ECO:0000259" key="2">
    <source>
        <dbReference type="Pfam" id="PF16344"/>
    </source>
</evidence>
<reference evidence="3" key="1">
    <citation type="submission" date="2020-05" db="EMBL/GenBank/DDBJ databases">
        <title>Chitinophaga laudate sp. nov., isolated from a tropical peat swamp.</title>
        <authorList>
            <person name="Goh C.B.S."/>
            <person name="Lee M.S."/>
            <person name="Parimannan S."/>
            <person name="Pasbakhsh P."/>
            <person name="Yule C.M."/>
            <person name="Rajandas H."/>
            <person name="Loke S."/>
            <person name="Croft L."/>
            <person name="Tan J.B.L."/>
        </authorList>
    </citation>
    <scope>NUCLEOTIDE SEQUENCE</scope>
    <source>
        <strain evidence="3">Mgbs1</strain>
    </source>
</reference>
<comment type="caution">
    <text evidence="3">The sequence shown here is derived from an EMBL/GenBank/DDBJ whole genome shotgun (WGS) entry which is preliminary data.</text>
</comment>
<evidence type="ECO:0000313" key="4">
    <source>
        <dbReference type="Proteomes" id="UP000281028"/>
    </source>
</evidence>
<dbReference type="Gene3D" id="3.55.50.30">
    <property type="match status" value="1"/>
</dbReference>
<dbReference type="InterPro" id="IPR012373">
    <property type="entry name" value="Ferrdict_sens_TM"/>
</dbReference>
<evidence type="ECO:0000259" key="1">
    <source>
        <dbReference type="Pfam" id="PF04773"/>
    </source>
</evidence>
<dbReference type="PANTHER" id="PTHR30273">
    <property type="entry name" value="PERIPLASMIC SIGNAL SENSOR AND SIGMA FACTOR ACTIVATOR FECR-RELATED"/>
    <property type="match status" value="1"/>
</dbReference>
<sequence>MNDLRFNNLFRKLLNRTATAADRKELHQLWEEDALRRDPEQLFPYEDWQQTSAKGLLTERLQQNTLRYVLEGDARPDKAARKISARLRWLPAAAAAVLLLVIAGYRLLHTTVKENTLLVVSTAPGEQKMIRLADGSVVHLNGGSSMHFPGKFEGRQRMVRLHGEAFFEIRSASAQPFIVQTGNVATTVLGTSFNIIAGRDATAVTVSVKTGQVLVTVKNTTGERMEAVKLSPGMQAVYTGLQHKLAVSDISPENAGSWKNNLLVFENTSLEEICLALERKYGVRFTPATPALLHCQYSTRFDGLTLQQAMDKLSLLGNLHFSRKDSTITISGTPCIP</sequence>
<dbReference type="InterPro" id="IPR032508">
    <property type="entry name" value="FecR_C"/>
</dbReference>
<dbReference type="AlphaFoldDB" id="A0A433WKN2"/>
<dbReference type="EMBL" id="RIAR02000001">
    <property type="protein sequence ID" value="NSL88658.1"/>
    <property type="molecule type" value="Genomic_DNA"/>
</dbReference>
<dbReference type="OrthoDB" id="1452822at2"/>